<organism evidence="1 2">
    <name type="scientific">Diphasiastrum complanatum</name>
    <name type="common">Issler's clubmoss</name>
    <name type="synonym">Lycopodium complanatum</name>
    <dbReference type="NCBI Taxonomy" id="34168"/>
    <lineage>
        <taxon>Eukaryota</taxon>
        <taxon>Viridiplantae</taxon>
        <taxon>Streptophyta</taxon>
        <taxon>Embryophyta</taxon>
        <taxon>Tracheophyta</taxon>
        <taxon>Lycopodiopsida</taxon>
        <taxon>Lycopodiales</taxon>
        <taxon>Lycopodiaceae</taxon>
        <taxon>Lycopodioideae</taxon>
        <taxon>Diphasiastrum</taxon>
    </lineage>
</organism>
<gene>
    <name evidence="1" type="ORF">O6H91_01G109500</name>
</gene>
<accession>A0ACC2EUR2</accession>
<name>A0ACC2EUR2_DIPCM</name>
<proteinExistence type="predicted"/>
<dbReference type="Proteomes" id="UP001162992">
    <property type="component" value="Chromosome 1"/>
</dbReference>
<dbReference type="EMBL" id="CM055092">
    <property type="protein sequence ID" value="KAJ7570188.1"/>
    <property type="molecule type" value="Genomic_DNA"/>
</dbReference>
<evidence type="ECO:0000313" key="2">
    <source>
        <dbReference type="Proteomes" id="UP001162992"/>
    </source>
</evidence>
<keyword evidence="2" id="KW-1185">Reference proteome</keyword>
<protein>
    <submittedName>
        <fullName evidence="1">Uncharacterized protein</fullName>
    </submittedName>
</protein>
<comment type="caution">
    <text evidence="1">The sequence shown here is derived from an EMBL/GenBank/DDBJ whole genome shotgun (WGS) entry which is preliminary data.</text>
</comment>
<evidence type="ECO:0000313" key="1">
    <source>
        <dbReference type="EMBL" id="KAJ7570188.1"/>
    </source>
</evidence>
<reference evidence="2" key="1">
    <citation type="journal article" date="2024" name="Proc. Natl. Acad. Sci. U.S.A.">
        <title>Extraordinary preservation of gene collinearity over three hundred million years revealed in homosporous lycophytes.</title>
        <authorList>
            <person name="Li C."/>
            <person name="Wickell D."/>
            <person name="Kuo L.Y."/>
            <person name="Chen X."/>
            <person name="Nie B."/>
            <person name="Liao X."/>
            <person name="Peng D."/>
            <person name="Ji J."/>
            <person name="Jenkins J."/>
            <person name="Williams M."/>
            <person name="Shu S."/>
            <person name="Plott C."/>
            <person name="Barry K."/>
            <person name="Rajasekar S."/>
            <person name="Grimwood J."/>
            <person name="Han X."/>
            <person name="Sun S."/>
            <person name="Hou Z."/>
            <person name="He W."/>
            <person name="Dai G."/>
            <person name="Sun C."/>
            <person name="Schmutz J."/>
            <person name="Leebens-Mack J.H."/>
            <person name="Li F.W."/>
            <person name="Wang L."/>
        </authorList>
    </citation>
    <scope>NUCLEOTIDE SEQUENCE [LARGE SCALE GENOMIC DNA]</scope>
    <source>
        <strain evidence="2">cv. PW_Plant_1</strain>
    </source>
</reference>
<sequence length="352" mass="40052">MAPHGPLLRCIGNVLHIPPHSCHFSHNLNGACNQDSRLKVFEDTLEIRLHSLTYIEESHVLSLEWLKDALEVLVATNVDAQAFIPAVHLPLSKRDEKWIRDYLEDSSSVLYTCNMIREYIAGIDNILMLVKLTLHLLNLQPGSYKSELRHANDSLYECVRALKNWTENIYDSVKGKSKGHHLIEDMPKPILITKSEPVPRKNVFLTVLSAAKLTTIVICNTVVTAFTSQRDSLVEVSVPESFAWSLPLLTLQRTVKSVIIKRMDKGLNFFIPELCNVEFCLTKLKALLDSYVNIDVVTLEEELTEKTSNLVTDLKHQSEGLEKFLKLLEGKIDRLFHLTIENRKSFLDKLKG</sequence>